<dbReference type="EMBL" id="UXEP01000062">
    <property type="protein sequence ID" value="VDC43788.1"/>
    <property type="molecule type" value="Genomic_DNA"/>
</dbReference>
<evidence type="ECO:0000313" key="1">
    <source>
        <dbReference type="EMBL" id="VDC43788.1"/>
    </source>
</evidence>
<reference evidence="1 2" key="1">
    <citation type="submission" date="2018-10" db="EMBL/GenBank/DDBJ databases">
        <authorList>
            <consortium name="Molecular Microbiology and Infection Unit (UMMI)"/>
            <person name="Machado M."/>
        </authorList>
    </citation>
    <scope>NUCLEOTIDE SEQUENCE [LARGE SCALE GENOMIC DNA]</scope>
    <source>
        <strain evidence="1">FMV2238.02</strain>
    </source>
</reference>
<keyword evidence="2" id="KW-1185">Reference proteome</keyword>
<name>A0A3P5XSQ2_STRCB</name>
<dbReference type="RefSeq" id="WP_125074986.1">
    <property type="nucleotide sequence ID" value="NZ_UXEP01000062.1"/>
</dbReference>
<proteinExistence type="predicted"/>
<sequence length="150" mass="17398">MTQKTKRQSVYLVPEKQEQLERITHYLKEAYVIPEVRNFSVVIGFLIDTFEELFLENNTSAYYDRLADLKDRQSSKDTISNELKLLAKQLDLITYLGLSNFHATTGGPMWNIDDLTAIHSMDDPHQTQLLSHIEDLIQKDKSRGQVMKHS</sequence>
<dbReference type="AlphaFoldDB" id="A0A3P5XSQ2"/>
<gene>
    <name evidence="1" type="ORF">FMV2238Y02_22850</name>
</gene>
<evidence type="ECO:0000313" key="2">
    <source>
        <dbReference type="Proteomes" id="UP000280759"/>
    </source>
</evidence>
<protein>
    <submittedName>
        <fullName evidence="1">Uncharacterized protein</fullName>
    </submittedName>
</protein>
<accession>A0A3P5XSQ2</accession>
<dbReference type="Proteomes" id="UP000280759">
    <property type="component" value="Unassembled WGS sequence"/>
</dbReference>
<organism evidence="1 2">
    <name type="scientific">Streptococcus canis</name>
    <dbReference type="NCBI Taxonomy" id="1329"/>
    <lineage>
        <taxon>Bacteria</taxon>
        <taxon>Bacillati</taxon>
        <taxon>Bacillota</taxon>
        <taxon>Bacilli</taxon>
        <taxon>Lactobacillales</taxon>
        <taxon>Streptococcaceae</taxon>
        <taxon>Streptococcus</taxon>
    </lineage>
</organism>